<sequence>MHLDSRRSQVLFPLTQDLVIYSYYFVTTFCVNLSHTILNILRVVAKLGKMVRVCVIDFAGLTDDPVDLIKFLKGDRNVVKHKYRWSIMSFYRLAHRYKPLYASISSVFKPDRKMVKSTQNTKLRIVKACQLVTIEDYFGRIRHTGTYWDRYINKGLYLKWYFRSIGIKDGIDVGEE</sequence>
<keyword evidence="3" id="KW-1185">Reference proteome</keyword>
<protein>
    <submittedName>
        <fullName evidence="2">Uncharacterized protein</fullName>
    </submittedName>
</protein>
<dbReference type="Proteomes" id="UP000077315">
    <property type="component" value="Unassembled WGS sequence"/>
</dbReference>
<dbReference type="OrthoDB" id="2306559at2759"/>
<proteinExistence type="predicted"/>
<keyword evidence="1" id="KW-1133">Transmembrane helix</keyword>
<keyword evidence="1" id="KW-0472">Membrane</keyword>
<dbReference type="InParanoid" id="A0A167MXZ3"/>
<dbReference type="VEuPathDB" id="FungiDB:PHYBLDRAFT_67616"/>
<gene>
    <name evidence="2" type="ORF">PHYBLDRAFT_67616</name>
</gene>
<accession>A0A167MXZ3</accession>
<dbReference type="RefSeq" id="XP_018292499.1">
    <property type="nucleotide sequence ID" value="XM_018441820.1"/>
</dbReference>
<feature type="transmembrane region" description="Helical" evidence="1">
    <location>
        <begin position="20"/>
        <end position="41"/>
    </location>
</feature>
<reference evidence="3" key="1">
    <citation type="submission" date="2015-06" db="EMBL/GenBank/DDBJ databases">
        <title>Expansion of signal transduction pathways in fungi by whole-genome duplication.</title>
        <authorList>
            <consortium name="DOE Joint Genome Institute"/>
            <person name="Corrochano L.M."/>
            <person name="Kuo A."/>
            <person name="Marcet-Houben M."/>
            <person name="Polaino S."/>
            <person name="Salamov A."/>
            <person name="Villalobos J.M."/>
            <person name="Alvarez M.I."/>
            <person name="Avalos J."/>
            <person name="Benito E.P."/>
            <person name="Benoit I."/>
            <person name="Burger G."/>
            <person name="Camino L.P."/>
            <person name="Canovas D."/>
            <person name="Cerda-Olmedo E."/>
            <person name="Cheng J.-F."/>
            <person name="Dominguez A."/>
            <person name="Elias M."/>
            <person name="Eslava A.P."/>
            <person name="Glaser F."/>
            <person name="Grimwood J."/>
            <person name="Gutierrez G."/>
            <person name="Heitman J."/>
            <person name="Henrissat B."/>
            <person name="Iturriaga E.A."/>
            <person name="Lang B.F."/>
            <person name="Lavin J.L."/>
            <person name="Lee S."/>
            <person name="Li W."/>
            <person name="Lindquist E."/>
            <person name="Lopez-Garcia S."/>
            <person name="Luque E.M."/>
            <person name="Marcos A.T."/>
            <person name="Martin J."/>
            <person name="McCluskey K."/>
            <person name="Medina H.R."/>
            <person name="Miralles-Duran A."/>
            <person name="Miyazaki A."/>
            <person name="Munoz-Torres E."/>
            <person name="Oguiza J.A."/>
            <person name="Ohm R."/>
            <person name="Olmedo M."/>
            <person name="Orejas M."/>
            <person name="Ortiz-Castellanos L."/>
            <person name="Pisabarro A.G."/>
            <person name="Rodriguez-Romero J."/>
            <person name="Ruiz-Herrera J."/>
            <person name="Ruiz-Vazquez R."/>
            <person name="Sanz C."/>
            <person name="Schackwitz W."/>
            <person name="Schmutz J."/>
            <person name="Shahriari M."/>
            <person name="Shelest E."/>
            <person name="Silva-Franco F."/>
            <person name="Soanes D."/>
            <person name="Syed K."/>
            <person name="Tagua V.G."/>
            <person name="Talbot N.J."/>
            <person name="Thon M."/>
            <person name="De vries R.P."/>
            <person name="Wiebenga A."/>
            <person name="Yadav J.S."/>
            <person name="Braun E.L."/>
            <person name="Baker S."/>
            <person name="Garre V."/>
            <person name="Horwitz B."/>
            <person name="Torres-Martinez S."/>
            <person name="Idnurm A."/>
            <person name="Herrera-Estrella A."/>
            <person name="Gabaldon T."/>
            <person name="Grigoriev I.V."/>
        </authorList>
    </citation>
    <scope>NUCLEOTIDE SEQUENCE [LARGE SCALE GENOMIC DNA]</scope>
    <source>
        <strain evidence="3">NRRL 1555(-)</strain>
    </source>
</reference>
<name>A0A167MXZ3_PHYB8</name>
<keyword evidence="1" id="KW-0812">Transmembrane</keyword>
<dbReference type="EMBL" id="KV440979">
    <property type="protein sequence ID" value="OAD74459.1"/>
    <property type="molecule type" value="Genomic_DNA"/>
</dbReference>
<evidence type="ECO:0000313" key="2">
    <source>
        <dbReference type="EMBL" id="OAD74459.1"/>
    </source>
</evidence>
<organism evidence="2 3">
    <name type="scientific">Phycomyces blakesleeanus (strain ATCC 8743b / DSM 1359 / FGSC 10004 / NBRC 33097 / NRRL 1555)</name>
    <dbReference type="NCBI Taxonomy" id="763407"/>
    <lineage>
        <taxon>Eukaryota</taxon>
        <taxon>Fungi</taxon>
        <taxon>Fungi incertae sedis</taxon>
        <taxon>Mucoromycota</taxon>
        <taxon>Mucoromycotina</taxon>
        <taxon>Mucoromycetes</taxon>
        <taxon>Mucorales</taxon>
        <taxon>Phycomycetaceae</taxon>
        <taxon>Phycomyces</taxon>
    </lineage>
</organism>
<dbReference type="AlphaFoldDB" id="A0A167MXZ3"/>
<evidence type="ECO:0000313" key="3">
    <source>
        <dbReference type="Proteomes" id="UP000077315"/>
    </source>
</evidence>
<dbReference type="GeneID" id="29002726"/>
<evidence type="ECO:0000256" key="1">
    <source>
        <dbReference type="SAM" id="Phobius"/>
    </source>
</evidence>